<name>A0A2U2HPJ2_9BURK</name>
<accession>A0A2U2HPJ2</accession>
<sequence>MLVYIFVGVRRNDTTVTDEKFADTCYYLGFIFTITSIIFSLFDLPNIGTKIQEIAVRFGAAMVSTVLGLGVRVYLVSFKEEVTEALIAAEDAALEATRRLSEQMGMSLESLKDFEYQVHAATKASVERVSMEVENLTKNQAEKLNEFFVQLSDRNQEACTLTLAEVRNVSRKLSDSVDAYAGGMQKNLASIETKVGAFTDAVTTRLQNTTFPDDYFAQHLQGPMASLKQSAQQLAGGVRQTSDEVSDSALVLTNALNMLRQKAGAVEASLDSIGKLTEQQQAVLDSASNHMETLAGLTNVLVKVEVALSGTVGTIRENSLAASHLVLGVTEVVAEGAASRKSLELSLGDVIGKLGTQANATMHVAKTLHANATASIAAATTFGESLREEAAAARAAAGHVASQLAESTQASRTTTARLDAAIEKSSLLATRLDAIGTIESREANLLHELTHQAELASKNGALTVEHLEVMTQQLKAVESTLHSQGADLKLVSTSINQDQVKAGHSVHKSQKDPNAEESITQPGINITTVMPADKNIELRAPRS</sequence>
<evidence type="ECO:0000313" key="3">
    <source>
        <dbReference type="EMBL" id="PWF49428.1"/>
    </source>
</evidence>
<dbReference type="AlphaFoldDB" id="A0A2U2HPJ2"/>
<keyword evidence="2" id="KW-0812">Transmembrane</keyword>
<comment type="caution">
    <text evidence="3">The sequence shown here is derived from an EMBL/GenBank/DDBJ whole genome shotgun (WGS) entry which is preliminary data.</text>
</comment>
<proteinExistence type="predicted"/>
<reference evidence="3 4" key="1">
    <citation type="submission" date="2018-04" db="EMBL/GenBank/DDBJ databases">
        <title>Massilia violaceinigra sp. nov., a novel purple-pigmented bacterium isolated from Tianshan glacier, Xinjiang, China.</title>
        <authorList>
            <person name="Wang H."/>
        </authorList>
    </citation>
    <scope>NUCLEOTIDE SEQUENCE [LARGE SCALE GENOMIC DNA]</scope>
    <source>
        <strain evidence="3 4">B448-2</strain>
    </source>
</reference>
<feature type="region of interest" description="Disordered" evidence="1">
    <location>
        <begin position="500"/>
        <end position="522"/>
    </location>
</feature>
<organism evidence="3 4">
    <name type="scientific">Massilia glaciei</name>
    <dbReference type="NCBI Taxonomy" id="1524097"/>
    <lineage>
        <taxon>Bacteria</taxon>
        <taxon>Pseudomonadati</taxon>
        <taxon>Pseudomonadota</taxon>
        <taxon>Betaproteobacteria</taxon>
        <taxon>Burkholderiales</taxon>
        <taxon>Oxalobacteraceae</taxon>
        <taxon>Telluria group</taxon>
        <taxon>Massilia</taxon>
    </lineage>
</organism>
<evidence type="ECO:0000313" key="4">
    <source>
        <dbReference type="Proteomes" id="UP000241421"/>
    </source>
</evidence>
<dbReference type="Proteomes" id="UP000241421">
    <property type="component" value="Unassembled WGS sequence"/>
</dbReference>
<evidence type="ECO:0000256" key="1">
    <source>
        <dbReference type="SAM" id="MobiDB-lite"/>
    </source>
</evidence>
<keyword evidence="2" id="KW-0472">Membrane</keyword>
<dbReference type="EMBL" id="PXWF02000087">
    <property type="protein sequence ID" value="PWF49428.1"/>
    <property type="molecule type" value="Genomic_DNA"/>
</dbReference>
<keyword evidence="4" id="KW-1185">Reference proteome</keyword>
<keyword evidence="2" id="KW-1133">Transmembrane helix</keyword>
<gene>
    <name evidence="3" type="ORF">C7C56_006605</name>
</gene>
<evidence type="ECO:0000256" key="2">
    <source>
        <dbReference type="SAM" id="Phobius"/>
    </source>
</evidence>
<feature type="transmembrane region" description="Helical" evidence="2">
    <location>
        <begin position="26"/>
        <end position="42"/>
    </location>
</feature>
<protein>
    <submittedName>
        <fullName evidence="3">Uncharacterized protein</fullName>
    </submittedName>
</protein>
<feature type="transmembrane region" description="Helical" evidence="2">
    <location>
        <begin position="54"/>
        <end position="75"/>
    </location>
</feature>